<keyword evidence="3" id="KW-1185">Reference proteome</keyword>
<accession>A0A0L0F7Y7</accession>
<evidence type="ECO:0000256" key="1">
    <source>
        <dbReference type="SAM" id="MobiDB-lite"/>
    </source>
</evidence>
<dbReference type="AlphaFoldDB" id="A0A0L0F7Y7"/>
<evidence type="ECO:0000313" key="2">
    <source>
        <dbReference type="EMBL" id="KNC72661.1"/>
    </source>
</evidence>
<dbReference type="EMBL" id="KQ246687">
    <property type="protein sequence ID" value="KNC72661.1"/>
    <property type="molecule type" value="Genomic_DNA"/>
</dbReference>
<protein>
    <submittedName>
        <fullName evidence="2">Uncharacterized protein</fullName>
    </submittedName>
</protein>
<dbReference type="Proteomes" id="UP000054560">
    <property type="component" value="Unassembled WGS sequence"/>
</dbReference>
<gene>
    <name evidence="2" type="ORF">SARC_14778</name>
</gene>
<organism evidence="2 3">
    <name type="scientific">Sphaeroforma arctica JP610</name>
    <dbReference type="NCBI Taxonomy" id="667725"/>
    <lineage>
        <taxon>Eukaryota</taxon>
        <taxon>Ichthyosporea</taxon>
        <taxon>Ichthyophonida</taxon>
        <taxon>Sphaeroforma</taxon>
    </lineage>
</organism>
<dbReference type="RefSeq" id="XP_014146563.1">
    <property type="nucleotide sequence ID" value="XM_014291088.1"/>
</dbReference>
<feature type="compositionally biased region" description="Basic and acidic residues" evidence="1">
    <location>
        <begin position="86"/>
        <end position="103"/>
    </location>
</feature>
<evidence type="ECO:0000313" key="3">
    <source>
        <dbReference type="Proteomes" id="UP000054560"/>
    </source>
</evidence>
<proteinExistence type="predicted"/>
<dbReference type="GeneID" id="25915282"/>
<feature type="region of interest" description="Disordered" evidence="1">
    <location>
        <begin position="51"/>
        <end position="103"/>
    </location>
</feature>
<sequence length="103" mass="11714">LITSVDGSFVHVFDRITEIAAQNDKRKKALESLRIEQKVPLRMRAKQATQFTEDLQPGYTSVRLPQNAPNNHHHEQLRRNTGTSSHSDHSTATADDKHRSKCI</sequence>
<reference evidence="2 3" key="1">
    <citation type="submission" date="2011-02" db="EMBL/GenBank/DDBJ databases">
        <title>The Genome Sequence of Sphaeroforma arctica JP610.</title>
        <authorList>
            <consortium name="The Broad Institute Genome Sequencing Platform"/>
            <person name="Russ C."/>
            <person name="Cuomo C."/>
            <person name="Young S.K."/>
            <person name="Zeng Q."/>
            <person name="Gargeya S."/>
            <person name="Alvarado L."/>
            <person name="Berlin A."/>
            <person name="Chapman S.B."/>
            <person name="Chen Z."/>
            <person name="Freedman E."/>
            <person name="Gellesch M."/>
            <person name="Goldberg J."/>
            <person name="Griggs A."/>
            <person name="Gujja S."/>
            <person name="Heilman E."/>
            <person name="Heiman D."/>
            <person name="Howarth C."/>
            <person name="Mehta T."/>
            <person name="Neiman D."/>
            <person name="Pearson M."/>
            <person name="Roberts A."/>
            <person name="Saif S."/>
            <person name="Shea T."/>
            <person name="Shenoy N."/>
            <person name="Sisk P."/>
            <person name="Stolte C."/>
            <person name="Sykes S."/>
            <person name="White J."/>
            <person name="Yandava C."/>
            <person name="Burger G."/>
            <person name="Gray M.W."/>
            <person name="Holland P.W.H."/>
            <person name="King N."/>
            <person name="Lang F.B.F."/>
            <person name="Roger A.J."/>
            <person name="Ruiz-Trillo I."/>
            <person name="Haas B."/>
            <person name="Nusbaum C."/>
            <person name="Birren B."/>
        </authorList>
    </citation>
    <scope>NUCLEOTIDE SEQUENCE [LARGE SCALE GENOMIC DNA]</scope>
    <source>
        <strain evidence="2 3">JP610</strain>
    </source>
</reference>
<feature type="non-terminal residue" evidence="2">
    <location>
        <position position="1"/>
    </location>
</feature>
<name>A0A0L0F7Y7_9EUKA</name>